<dbReference type="Gramene" id="ORUFI11G10820.1">
    <property type="protein sequence ID" value="ORUFI11G10820.1"/>
    <property type="gene ID" value="ORUFI11G10820"/>
</dbReference>
<dbReference type="EnsemblPlants" id="ORUFI11G10820.1">
    <property type="protein sequence ID" value="ORUFI11G10820.1"/>
    <property type="gene ID" value="ORUFI11G10820"/>
</dbReference>
<dbReference type="HOGENOM" id="CLU_1752702_0_0_1"/>
<evidence type="ECO:0000313" key="3">
    <source>
        <dbReference type="Proteomes" id="UP000008022"/>
    </source>
</evidence>
<evidence type="ECO:0000313" key="2">
    <source>
        <dbReference type="EnsemblPlants" id="ORUFI11G10820.1"/>
    </source>
</evidence>
<organism evidence="2 3">
    <name type="scientific">Oryza rufipogon</name>
    <name type="common">Brownbeard rice</name>
    <name type="synonym">Asian wild rice</name>
    <dbReference type="NCBI Taxonomy" id="4529"/>
    <lineage>
        <taxon>Eukaryota</taxon>
        <taxon>Viridiplantae</taxon>
        <taxon>Streptophyta</taxon>
        <taxon>Embryophyta</taxon>
        <taxon>Tracheophyta</taxon>
        <taxon>Spermatophyta</taxon>
        <taxon>Magnoliopsida</taxon>
        <taxon>Liliopsida</taxon>
        <taxon>Poales</taxon>
        <taxon>Poaceae</taxon>
        <taxon>BOP clade</taxon>
        <taxon>Oryzoideae</taxon>
        <taxon>Oryzeae</taxon>
        <taxon>Oryzinae</taxon>
        <taxon>Oryza</taxon>
    </lineage>
</organism>
<sequence>MSSMNPARVSRLRETNQTTEQPPSTKPPAQREVCWGNGGAGAPAQAHAPFFHREQRRKGGRKEDRGAAASGIAGDRRGRRPESPAPRKADTPPTTEAGRRRIATTLAPANSAACAPAAALPHNPTATGVPSAAGTPPLGGRGEREREVV</sequence>
<accession>A0A0E0R767</accession>
<proteinExistence type="predicted"/>
<evidence type="ECO:0000256" key="1">
    <source>
        <dbReference type="SAM" id="MobiDB-lite"/>
    </source>
</evidence>
<feature type="region of interest" description="Disordered" evidence="1">
    <location>
        <begin position="1"/>
        <end position="149"/>
    </location>
</feature>
<name>A0A0E0R767_ORYRU</name>
<protein>
    <submittedName>
        <fullName evidence="2">Uncharacterized protein</fullName>
    </submittedName>
</protein>
<keyword evidence="3" id="KW-1185">Reference proteome</keyword>
<reference evidence="3" key="1">
    <citation type="submission" date="2013-06" db="EMBL/GenBank/DDBJ databases">
        <authorList>
            <person name="Zhao Q."/>
        </authorList>
    </citation>
    <scope>NUCLEOTIDE SEQUENCE</scope>
    <source>
        <strain evidence="3">cv. W1943</strain>
    </source>
</reference>
<feature type="compositionally biased region" description="Low complexity" evidence="1">
    <location>
        <begin position="103"/>
        <end position="124"/>
    </location>
</feature>
<reference evidence="2" key="2">
    <citation type="submission" date="2015-06" db="UniProtKB">
        <authorList>
            <consortium name="EnsemblPlants"/>
        </authorList>
    </citation>
    <scope>IDENTIFICATION</scope>
</reference>
<dbReference type="AlphaFoldDB" id="A0A0E0R767"/>
<feature type="compositionally biased region" description="Basic and acidic residues" evidence="1">
    <location>
        <begin position="74"/>
        <end position="90"/>
    </location>
</feature>
<dbReference type="Proteomes" id="UP000008022">
    <property type="component" value="Unassembled WGS sequence"/>
</dbReference>